<evidence type="ECO:0000256" key="6">
    <source>
        <dbReference type="ARBA" id="ARBA00022695"/>
    </source>
</evidence>
<dbReference type="AlphaFoldDB" id="A0AB39HM11"/>
<dbReference type="InterPro" id="IPR001667">
    <property type="entry name" value="DDH_dom"/>
</dbReference>
<accession>A0AB39HM11</accession>
<feature type="domain" description="CBS" evidence="13">
    <location>
        <begin position="314"/>
        <end position="372"/>
    </location>
</feature>
<comment type="cofactor">
    <cofactor evidence="1">
        <name>Mg(2+)</name>
        <dbReference type="ChEBI" id="CHEBI:18420"/>
    </cofactor>
</comment>
<sequence length="853" mass="96380">MQVIISHVNTDFDALASMIAAKKLYPEAQIVITDKQNDAVTQFLNIYRDTLPMMQDRLVDWDQVEELIIVDVAALERTGDYSKQLNRENLTITIYDHHPSKDGDITPEHGRIEPLGAAVTLLIEEIRKQQIPISSFEATIFGLGIYTDTGSFTYAGTTARDLQAASYLMEQGMNLEIIQRFADQMLLPEQQELFNQLFLNTTEYKVDGLNILVAAHEQQKFQGGLSTLTRKLLEMTDADAVLVVVEMQKRVYIIGRASSNRINFLPLLKLWKGGGHEQAGSATIKNGIMAEVLPAVVENMEIILKPAITARDIMTTPVKTLGPKMTIEAAGKLMYRYGHSGFPIVEDGKLLGIISRRDLDKANHHGLGHAPVKGYMSSKIVTIHPETSIEEIQKIMIEHNVGRLPVVENGKLIGILSRTNIIEVLHHKNIETNAVKTEKYEHQLAKRMEEQLPQDIYALLQKISKTASDGNLSVYLIGGIVRDIILGKPNDDVDIVVEGDGIAFAQQLKEGYGGDVLVHESFGTATWEHPSGVKIDVTSSRLEYYERPAALPDVEKSTLREDLERRDFTINAMAIYLTGEKFGEIVDPYLGARDIKQKTIKVLHNLSFVEDPTRIFRAVRFETRFGFKMDNQTESLAVQAMPGIKELSANRILYEMEKMFNEIAPERTIQRLFELGFWQQYDISKQAAASSCIHVKRLKSIYETHSNLGDKNHWFSYFLIPFYKAGQLKQAKQFALTKKEGKLLQEITELTSYVEWRNSSTIAELHQQLKIYSNDAILFMLADETQDFQQFVLSYLEKAQNLPVYLTGADLIKKGLKPSAAFSKILFDLEVAILNNEVASKEMAEQWLEEYLV</sequence>
<dbReference type="Gene3D" id="3.10.580.10">
    <property type="entry name" value="CBS-domain"/>
    <property type="match status" value="2"/>
</dbReference>
<dbReference type="Pfam" id="PF01743">
    <property type="entry name" value="PolyA_pol"/>
    <property type="match status" value="1"/>
</dbReference>
<keyword evidence="11" id="KW-0129">CBS domain</keyword>
<evidence type="ECO:0000256" key="8">
    <source>
        <dbReference type="ARBA" id="ARBA00022741"/>
    </source>
</evidence>
<keyword evidence="6" id="KW-0548">Nucleotidyltransferase</keyword>
<dbReference type="Pfam" id="PF00571">
    <property type="entry name" value="CBS"/>
    <property type="match status" value="2"/>
</dbReference>
<keyword evidence="3" id="KW-0820">tRNA-binding</keyword>
<dbReference type="PANTHER" id="PTHR47788">
    <property type="entry name" value="POLYA POLYMERASE"/>
    <property type="match status" value="1"/>
</dbReference>
<dbReference type="Gene3D" id="1.10.3090.10">
    <property type="entry name" value="cca-adding enzyme, domain 2"/>
    <property type="match status" value="1"/>
</dbReference>
<dbReference type="GO" id="GO:0016779">
    <property type="term" value="F:nucleotidyltransferase activity"/>
    <property type="evidence" value="ECO:0007669"/>
    <property type="project" value="UniProtKB-KW"/>
</dbReference>
<dbReference type="Pfam" id="PF01368">
    <property type="entry name" value="DHH"/>
    <property type="match status" value="1"/>
</dbReference>
<evidence type="ECO:0000256" key="5">
    <source>
        <dbReference type="ARBA" id="ARBA00022694"/>
    </source>
</evidence>
<keyword evidence="8" id="KW-0547">Nucleotide-binding</keyword>
<dbReference type="Gene3D" id="3.30.460.10">
    <property type="entry name" value="Beta Polymerase, domain 2"/>
    <property type="match status" value="1"/>
</dbReference>
<dbReference type="SMART" id="SM00116">
    <property type="entry name" value="CBS"/>
    <property type="match status" value="2"/>
</dbReference>
<dbReference type="InterPro" id="IPR002646">
    <property type="entry name" value="PolA_pol_head_dom"/>
</dbReference>
<organism evidence="14">
    <name type="scientific">Ornithinibacillus sp. 4-3</name>
    <dbReference type="NCBI Taxonomy" id="3231488"/>
    <lineage>
        <taxon>Bacteria</taxon>
        <taxon>Bacillati</taxon>
        <taxon>Bacillota</taxon>
        <taxon>Bacilli</taxon>
        <taxon>Bacillales</taxon>
        <taxon>Bacillaceae</taxon>
        <taxon>Ornithinibacillus</taxon>
    </lineage>
</organism>
<dbReference type="InterPro" id="IPR000644">
    <property type="entry name" value="CBS_dom"/>
</dbReference>
<dbReference type="InterPro" id="IPR043519">
    <property type="entry name" value="NT_sf"/>
</dbReference>
<dbReference type="Gene3D" id="3.10.310.30">
    <property type="match status" value="1"/>
</dbReference>
<evidence type="ECO:0000256" key="9">
    <source>
        <dbReference type="ARBA" id="ARBA00022842"/>
    </source>
</evidence>
<dbReference type="InterPro" id="IPR052390">
    <property type="entry name" value="tRNA_nt/polyA_polymerase"/>
</dbReference>
<keyword evidence="4 12" id="KW-0808">Transferase</keyword>
<evidence type="ECO:0000256" key="2">
    <source>
        <dbReference type="ARBA" id="ARBA00007265"/>
    </source>
</evidence>
<dbReference type="SUPFAM" id="SSF81301">
    <property type="entry name" value="Nucleotidyltransferase"/>
    <property type="match status" value="1"/>
</dbReference>
<dbReference type="EMBL" id="CP162599">
    <property type="protein sequence ID" value="XDK33204.1"/>
    <property type="molecule type" value="Genomic_DNA"/>
</dbReference>
<keyword evidence="7" id="KW-0479">Metal-binding</keyword>
<name>A0AB39HM11_9BACI</name>
<dbReference type="SUPFAM" id="SSF64182">
    <property type="entry name" value="DHH phosphoesterases"/>
    <property type="match status" value="1"/>
</dbReference>
<dbReference type="RefSeq" id="WP_368653886.1">
    <property type="nucleotide sequence ID" value="NZ_CP162599.1"/>
</dbReference>
<gene>
    <name evidence="14" type="ORF">AB4Y30_02220</name>
</gene>
<keyword evidence="5" id="KW-0819">tRNA processing</keyword>
<dbReference type="InterPro" id="IPR032828">
    <property type="entry name" value="PolyA_RNA-bd"/>
</dbReference>
<dbReference type="CDD" id="cd04595">
    <property type="entry name" value="CBS_pair_DHH_polyA_Pol_assoc"/>
    <property type="match status" value="1"/>
</dbReference>
<evidence type="ECO:0000256" key="10">
    <source>
        <dbReference type="ARBA" id="ARBA00022884"/>
    </source>
</evidence>
<dbReference type="GO" id="GO:0008033">
    <property type="term" value="P:tRNA processing"/>
    <property type="evidence" value="ECO:0007669"/>
    <property type="project" value="UniProtKB-KW"/>
</dbReference>
<evidence type="ECO:0000256" key="11">
    <source>
        <dbReference type="PROSITE-ProRule" id="PRU00703"/>
    </source>
</evidence>
<comment type="similarity">
    <text evidence="2 12">Belongs to the tRNA nucleotidyltransferase/poly(A) polymerase family.</text>
</comment>
<dbReference type="InterPro" id="IPR046342">
    <property type="entry name" value="CBS_dom_sf"/>
</dbReference>
<dbReference type="Pfam" id="PF12627">
    <property type="entry name" value="PolyA_pol_RNAbd"/>
    <property type="match status" value="1"/>
</dbReference>
<keyword evidence="9" id="KW-0460">Magnesium</keyword>
<dbReference type="GO" id="GO:0000049">
    <property type="term" value="F:tRNA binding"/>
    <property type="evidence" value="ECO:0007669"/>
    <property type="project" value="UniProtKB-KW"/>
</dbReference>
<evidence type="ECO:0000256" key="4">
    <source>
        <dbReference type="ARBA" id="ARBA00022679"/>
    </source>
</evidence>
<dbReference type="InterPro" id="IPR038763">
    <property type="entry name" value="DHH_sf"/>
</dbReference>
<evidence type="ECO:0000256" key="1">
    <source>
        <dbReference type="ARBA" id="ARBA00001946"/>
    </source>
</evidence>
<feature type="domain" description="CBS" evidence="13">
    <location>
        <begin position="376"/>
        <end position="432"/>
    </location>
</feature>
<dbReference type="Gene3D" id="3.90.1640.10">
    <property type="entry name" value="inorganic pyrophosphatase (n-terminal core)"/>
    <property type="match status" value="1"/>
</dbReference>
<dbReference type="PROSITE" id="PS51371">
    <property type="entry name" value="CBS"/>
    <property type="match status" value="2"/>
</dbReference>
<dbReference type="GO" id="GO:0046872">
    <property type="term" value="F:metal ion binding"/>
    <property type="evidence" value="ECO:0007669"/>
    <property type="project" value="UniProtKB-KW"/>
</dbReference>
<keyword evidence="10 12" id="KW-0694">RNA-binding</keyword>
<evidence type="ECO:0000256" key="12">
    <source>
        <dbReference type="RuleBase" id="RU003953"/>
    </source>
</evidence>
<evidence type="ECO:0000256" key="3">
    <source>
        <dbReference type="ARBA" id="ARBA00022555"/>
    </source>
</evidence>
<dbReference type="SUPFAM" id="SSF81891">
    <property type="entry name" value="Poly A polymerase C-terminal region-like"/>
    <property type="match status" value="1"/>
</dbReference>
<dbReference type="CDD" id="cd05398">
    <property type="entry name" value="NT_ClassII-CCAase"/>
    <property type="match status" value="1"/>
</dbReference>
<reference evidence="14" key="1">
    <citation type="submission" date="2024-07" db="EMBL/GenBank/DDBJ databases">
        <title>Halotolerant mesophilic bacterium Ornithinibacillus sp. 4-3, sp. nov., isolated from soil.</title>
        <authorList>
            <person name="Sidarenka A.V."/>
            <person name="Guliayeva D.E."/>
            <person name="Leanovich S.I."/>
            <person name="Hileuskaya K.S."/>
            <person name="Akhremchuk A.E."/>
            <person name="Sikolenko M.A."/>
            <person name="Valentovich L.N."/>
        </authorList>
    </citation>
    <scope>NUCLEOTIDE SEQUENCE</scope>
    <source>
        <strain evidence="14">4-3</strain>
    </source>
</reference>
<dbReference type="GO" id="GO:0000166">
    <property type="term" value="F:nucleotide binding"/>
    <property type="evidence" value="ECO:0007669"/>
    <property type="project" value="UniProtKB-KW"/>
</dbReference>
<evidence type="ECO:0000259" key="13">
    <source>
        <dbReference type="PROSITE" id="PS51371"/>
    </source>
</evidence>
<dbReference type="SUPFAM" id="SSF54631">
    <property type="entry name" value="CBS-domain pair"/>
    <property type="match status" value="1"/>
</dbReference>
<dbReference type="PANTHER" id="PTHR47788:SF1">
    <property type="entry name" value="A-ADDING TRNA NUCLEOTIDYLTRANSFERASE"/>
    <property type="match status" value="1"/>
</dbReference>
<protein>
    <submittedName>
        <fullName evidence="14">CBS domain-containing protein</fullName>
    </submittedName>
</protein>
<evidence type="ECO:0000313" key="14">
    <source>
        <dbReference type="EMBL" id="XDK33204.1"/>
    </source>
</evidence>
<proteinExistence type="inferred from homology"/>
<evidence type="ECO:0000256" key="7">
    <source>
        <dbReference type="ARBA" id="ARBA00022723"/>
    </source>
</evidence>